<gene>
    <name evidence="3" type="primary">jg6562</name>
    <name evidence="3" type="ORF">PAEG_LOCUS21172</name>
</gene>
<dbReference type="OrthoDB" id="6925665at2759"/>
<organism evidence="3 4">
    <name type="scientific">Pararge aegeria aegeria</name>
    <dbReference type="NCBI Taxonomy" id="348720"/>
    <lineage>
        <taxon>Eukaryota</taxon>
        <taxon>Metazoa</taxon>
        <taxon>Ecdysozoa</taxon>
        <taxon>Arthropoda</taxon>
        <taxon>Hexapoda</taxon>
        <taxon>Insecta</taxon>
        <taxon>Pterygota</taxon>
        <taxon>Neoptera</taxon>
        <taxon>Endopterygota</taxon>
        <taxon>Lepidoptera</taxon>
        <taxon>Glossata</taxon>
        <taxon>Ditrysia</taxon>
        <taxon>Papilionoidea</taxon>
        <taxon>Nymphalidae</taxon>
        <taxon>Satyrinae</taxon>
        <taxon>Satyrini</taxon>
        <taxon>Parargina</taxon>
        <taxon>Pararge</taxon>
    </lineage>
</organism>
<evidence type="ECO:0000256" key="1">
    <source>
        <dbReference type="SAM" id="MobiDB-lite"/>
    </source>
</evidence>
<evidence type="ECO:0000313" key="3">
    <source>
        <dbReference type="EMBL" id="CAH2245663.1"/>
    </source>
</evidence>
<protein>
    <submittedName>
        <fullName evidence="3">Jg6562 protein</fullName>
    </submittedName>
</protein>
<keyword evidence="2" id="KW-0732">Signal</keyword>
<keyword evidence="4" id="KW-1185">Reference proteome</keyword>
<dbReference type="GO" id="GO:0006892">
    <property type="term" value="P:post-Golgi vesicle-mediated transport"/>
    <property type="evidence" value="ECO:0007669"/>
    <property type="project" value="TreeGrafter"/>
</dbReference>
<feature type="signal peptide" evidence="2">
    <location>
        <begin position="1"/>
        <end position="23"/>
    </location>
</feature>
<reference evidence="3" key="1">
    <citation type="submission" date="2022-03" db="EMBL/GenBank/DDBJ databases">
        <authorList>
            <person name="Lindestad O."/>
        </authorList>
    </citation>
    <scope>NUCLEOTIDE SEQUENCE</scope>
</reference>
<evidence type="ECO:0000313" key="4">
    <source>
        <dbReference type="Proteomes" id="UP000838756"/>
    </source>
</evidence>
<proteinExistence type="predicted"/>
<feature type="compositionally biased region" description="Basic and acidic residues" evidence="1">
    <location>
        <begin position="188"/>
        <end position="201"/>
    </location>
</feature>
<accession>A0A8S4S1K9</accession>
<dbReference type="PANTHER" id="PTHR12106">
    <property type="entry name" value="SORTILIN RELATED"/>
    <property type="match status" value="1"/>
</dbReference>
<dbReference type="EMBL" id="CAKXAJ010025908">
    <property type="protein sequence ID" value="CAH2245663.1"/>
    <property type="molecule type" value="Genomic_DNA"/>
</dbReference>
<sequence>MIAALGFKISFIATVSLLLCVHCEQQYGSPGGTLYVADVHDSQKITVINRSTDEKDISLERTKRDATIPPPTLEKTADRSISTWTTHLNDSHQQLMVHWVGEGSNVIICLARDSSTRNKGSTSSSALYISYDYGKNFTNKTESFRLGDDANSGYAQLDKFFNHAKYPEFDMLFIVKITKKTKSMLGVSRRDRESEMRRSAEELELPT</sequence>
<dbReference type="PANTHER" id="PTHR12106:SF27">
    <property type="entry name" value="SORTILIN-RELATED RECEPTOR"/>
    <property type="match status" value="1"/>
</dbReference>
<feature type="chain" id="PRO_5035883582" evidence="2">
    <location>
        <begin position="24"/>
        <end position="207"/>
    </location>
</feature>
<dbReference type="GO" id="GO:0005794">
    <property type="term" value="C:Golgi apparatus"/>
    <property type="evidence" value="ECO:0007669"/>
    <property type="project" value="TreeGrafter"/>
</dbReference>
<name>A0A8S4S1K9_9NEOP</name>
<evidence type="ECO:0000256" key="2">
    <source>
        <dbReference type="SAM" id="SignalP"/>
    </source>
</evidence>
<comment type="caution">
    <text evidence="3">The sequence shown here is derived from an EMBL/GenBank/DDBJ whole genome shotgun (WGS) entry which is preliminary data.</text>
</comment>
<dbReference type="Proteomes" id="UP000838756">
    <property type="component" value="Unassembled WGS sequence"/>
</dbReference>
<dbReference type="AlphaFoldDB" id="A0A8S4S1K9"/>
<dbReference type="InterPro" id="IPR050310">
    <property type="entry name" value="VPS10-sortilin"/>
</dbReference>
<dbReference type="GO" id="GO:0016020">
    <property type="term" value="C:membrane"/>
    <property type="evidence" value="ECO:0007669"/>
    <property type="project" value="TreeGrafter"/>
</dbReference>
<feature type="region of interest" description="Disordered" evidence="1">
    <location>
        <begin position="187"/>
        <end position="207"/>
    </location>
</feature>